<evidence type="ECO:0000313" key="1">
    <source>
        <dbReference type="EMBL" id="MBB6511137.1"/>
    </source>
</evidence>
<organism evidence="1 2">
    <name type="scientific">Rhizobium soli</name>
    <dbReference type="NCBI Taxonomy" id="424798"/>
    <lineage>
        <taxon>Bacteria</taxon>
        <taxon>Pseudomonadati</taxon>
        <taxon>Pseudomonadota</taxon>
        <taxon>Alphaproteobacteria</taxon>
        <taxon>Hyphomicrobiales</taxon>
        <taxon>Rhizobiaceae</taxon>
        <taxon>Rhizobium/Agrobacterium group</taxon>
        <taxon>Rhizobium</taxon>
    </lineage>
</organism>
<dbReference type="InterPro" id="IPR011009">
    <property type="entry name" value="Kinase-like_dom_sf"/>
</dbReference>
<evidence type="ECO:0008006" key="3">
    <source>
        <dbReference type="Google" id="ProtNLM"/>
    </source>
</evidence>
<accession>A0A7X0JQM0</accession>
<dbReference type="EMBL" id="JACHBU010000019">
    <property type="protein sequence ID" value="MBB6511137.1"/>
    <property type="molecule type" value="Genomic_DNA"/>
</dbReference>
<dbReference type="SUPFAM" id="SSF56112">
    <property type="entry name" value="Protein kinase-like (PK-like)"/>
    <property type="match status" value="1"/>
</dbReference>
<proteinExistence type="predicted"/>
<dbReference type="Gene3D" id="3.90.1200.10">
    <property type="match status" value="1"/>
</dbReference>
<dbReference type="Proteomes" id="UP000585437">
    <property type="component" value="Unassembled WGS sequence"/>
</dbReference>
<gene>
    <name evidence="1" type="ORF">F4695_004535</name>
</gene>
<sequence>MGRQSIFEKKIRNTRLFATPREVRIHRLAEASQSVSSPFTARLLRHRTGPLRTILDIEFLNGRPARRLRDLGDIGAFIAGFEAQTRVHLFSNGGVTDRELDFYKSGASVSRRYNIRAIASSYRKNHPEPFDGFDTLMEDCAVTLDVEDQELSEASQVVCHLDHLLQNFIYIDENLYLIDWGEGYIGRSGFDAGCFMMVMMRAYDIPVFRREASAFLKSYSRQASAVSSEDPVPGMRRIFLPRMLSYLLRSDAVKRFEERQGLDAWREKIRRLGDFISKRTWTDLST</sequence>
<comment type="caution">
    <text evidence="1">The sequence shown here is derived from an EMBL/GenBank/DDBJ whole genome shotgun (WGS) entry which is preliminary data.</text>
</comment>
<protein>
    <recommendedName>
        <fullName evidence="3">Aminoglycoside phosphotransferase domain-containing protein</fullName>
    </recommendedName>
</protein>
<name>A0A7X0JQM0_9HYPH</name>
<dbReference type="RefSeq" id="WP_184656133.1">
    <property type="nucleotide sequence ID" value="NZ_JACHBU010000019.1"/>
</dbReference>
<keyword evidence="2" id="KW-1185">Reference proteome</keyword>
<dbReference type="AlphaFoldDB" id="A0A7X0JQM0"/>
<evidence type="ECO:0000313" key="2">
    <source>
        <dbReference type="Proteomes" id="UP000585437"/>
    </source>
</evidence>
<reference evidence="1 2" key="1">
    <citation type="submission" date="2020-08" db="EMBL/GenBank/DDBJ databases">
        <title>The Agave Microbiome: Exploring the role of microbial communities in plant adaptations to desert environments.</title>
        <authorList>
            <person name="Partida-Martinez L.P."/>
        </authorList>
    </citation>
    <scope>NUCLEOTIDE SEQUENCE [LARGE SCALE GENOMIC DNA]</scope>
    <source>
        <strain evidence="1 2">AS3.12</strain>
    </source>
</reference>